<accession>A0A917FB86</accession>
<dbReference type="InterPro" id="IPR023346">
    <property type="entry name" value="Lysozyme-like_dom_sf"/>
</dbReference>
<name>A0A917FB86_9PROT</name>
<dbReference type="GO" id="GO:0008933">
    <property type="term" value="F:peptidoglycan lytic transglycosylase activity"/>
    <property type="evidence" value="ECO:0007669"/>
    <property type="project" value="TreeGrafter"/>
</dbReference>
<comment type="caution">
    <text evidence="4">The sequence shown here is derived from an EMBL/GenBank/DDBJ whole genome shotgun (WGS) entry which is preliminary data.</text>
</comment>
<dbReference type="Pfam" id="PF13406">
    <property type="entry name" value="SLT_2"/>
    <property type="match status" value="1"/>
</dbReference>
<dbReference type="GO" id="GO:0009253">
    <property type="term" value="P:peptidoglycan catabolic process"/>
    <property type="evidence" value="ECO:0007669"/>
    <property type="project" value="TreeGrafter"/>
</dbReference>
<dbReference type="CDD" id="cd13399">
    <property type="entry name" value="Slt35-like"/>
    <property type="match status" value="1"/>
</dbReference>
<evidence type="ECO:0000313" key="5">
    <source>
        <dbReference type="Proteomes" id="UP000632498"/>
    </source>
</evidence>
<dbReference type="Gene3D" id="1.10.8.350">
    <property type="entry name" value="Bacterial muramidase"/>
    <property type="match status" value="1"/>
</dbReference>
<dbReference type="AlphaFoldDB" id="A0A917FB86"/>
<keyword evidence="5" id="KW-1185">Reference proteome</keyword>
<evidence type="ECO:0000259" key="2">
    <source>
        <dbReference type="Pfam" id="PF01471"/>
    </source>
</evidence>
<feature type="domain" description="Transglycosylase SLT" evidence="3">
    <location>
        <begin position="31"/>
        <end position="321"/>
    </location>
</feature>
<dbReference type="NCBIfam" id="TIGR02283">
    <property type="entry name" value="MltB_2"/>
    <property type="match status" value="1"/>
</dbReference>
<feature type="chain" id="PRO_5037088392" evidence="1">
    <location>
        <begin position="28"/>
        <end position="397"/>
    </location>
</feature>
<reference evidence="4" key="1">
    <citation type="journal article" date="2014" name="Int. J. Syst. Evol. Microbiol.">
        <title>Complete genome sequence of Corynebacterium casei LMG S-19264T (=DSM 44701T), isolated from a smear-ripened cheese.</title>
        <authorList>
            <consortium name="US DOE Joint Genome Institute (JGI-PGF)"/>
            <person name="Walter F."/>
            <person name="Albersmeier A."/>
            <person name="Kalinowski J."/>
            <person name="Ruckert C."/>
        </authorList>
    </citation>
    <scope>NUCLEOTIDE SEQUENCE</scope>
    <source>
        <strain evidence="4">CGMCC 1.15254</strain>
    </source>
</reference>
<evidence type="ECO:0000256" key="1">
    <source>
        <dbReference type="SAM" id="SignalP"/>
    </source>
</evidence>
<feature type="domain" description="Peptidoglycan binding-like" evidence="2">
    <location>
        <begin position="341"/>
        <end position="396"/>
    </location>
</feature>
<protein>
    <submittedName>
        <fullName evidence="4">Lytic transglycosylase</fullName>
    </submittedName>
</protein>
<dbReference type="SUPFAM" id="SSF53955">
    <property type="entry name" value="Lysozyme-like"/>
    <property type="match status" value="1"/>
</dbReference>
<evidence type="ECO:0000313" key="4">
    <source>
        <dbReference type="EMBL" id="GGF64350.1"/>
    </source>
</evidence>
<dbReference type="InterPro" id="IPR011970">
    <property type="entry name" value="MltB_2"/>
</dbReference>
<dbReference type="Proteomes" id="UP000632498">
    <property type="component" value="Unassembled WGS sequence"/>
</dbReference>
<dbReference type="InterPro" id="IPR002477">
    <property type="entry name" value="Peptidoglycan-bd-like"/>
</dbReference>
<proteinExistence type="predicted"/>
<dbReference type="InterPro" id="IPR036365">
    <property type="entry name" value="PGBD-like_sf"/>
</dbReference>
<dbReference type="InterPro" id="IPR043426">
    <property type="entry name" value="MltB-like"/>
</dbReference>
<feature type="signal peptide" evidence="1">
    <location>
        <begin position="1"/>
        <end position="27"/>
    </location>
</feature>
<organism evidence="4 5">
    <name type="scientific">Terasakiella brassicae</name>
    <dbReference type="NCBI Taxonomy" id="1634917"/>
    <lineage>
        <taxon>Bacteria</taxon>
        <taxon>Pseudomonadati</taxon>
        <taxon>Pseudomonadota</taxon>
        <taxon>Alphaproteobacteria</taxon>
        <taxon>Rhodospirillales</taxon>
        <taxon>Terasakiellaceae</taxon>
        <taxon>Terasakiella</taxon>
    </lineage>
</organism>
<dbReference type="Gene3D" id="1.10.530.10">
    <property type="match status" value="1"/>
</dbReference>
<dbReference type="RefSeq" id="WP_188664041.1">
    <property type="nucleotide sequence ID" value="NZ_BMHV01000011.1"/>
</dbReference>
<keyword evidence="1" id="KW-0732">Signal</keyword>
<dbReference type="EMBL" id="BMHV01000011">
    <property type="protein sequence ID" value="GGF64350.1"/>
    <property type="molecule type" value="Genomic_DNA"/>
</dbReference>
<dbReference type="InterPro" id="IPR036366">
    <property type="entry name" value="PGBDSf"/>
</dbReference>
<dbReference type="Gene3D" id="1.10.101.10">
    <property type="entry name" value="PGBD-like superfamily/PGBD"/>
    <property type="match status" value="1"/>
</dbReference>
<dbReference type="InterPro" id="IPR031304">
    <property type="entry name" value="SLT_2"/>
</dbReference>
<reference evidence="4" key="2">
    <citation type="submission" date="2020-09" db="EMBL/GenBank/DDBJ databases">
        <authorList>
            <person name="Sun Q."/>
            <person name="Zhou Y."/>
        </authorList>
    </citation>
    <scope>NUCLEOTIDE SEQUENCE</scope>
    <source>
        <strain evidence="4">CGMCC 1.15254</strain>
    </source>
</reference>
<dbReference type="PANTHER" id="PTHR30163:SF8">
    <property type="entry name" value="LYTIC MUREIN TRANSGLYCOSYLASE"/>
    <property type="match status" value="1"/>
</dbReference>
<gene>
    <name evidence="4" type="ORF">GCM10011332_18040</name>
</gene>
<dbReference type="Pfam" id="PF01471">
    <property type="entry name" value="PG_binding_1"/>
    <property type="match status" value="1"/>
</dbReference>
<sequence length="397" mass="44240">MIDKKSFLKAGALAASLWVGATLPAQAEVDYQSWLNDFRNTAARAGISKNTLDNTLNGLVPNKRVLELDRRQPEFSLTFWKYLNGRISEKRIQRGRDLLKKHAALFKKVHDKYGVQPRFLVAFWGLETNFGDYTGVFPLIQSLTTLAHDERRSEFFTKQLMSALQVMDRGDIPFDVKASWAGAMGFCQFMPTTYQAYAVDGDGDGKRDMWKSLPDVFYSAANFLSQSGWQAGETWGREVKLPDGFNLDLTGLGTKKNLAQWAKLGVTKIDGGALPVADMQASVILPGGYRGPAFLVYENFRTILDWNRSNFYAVAVGHLADRLVWGGPLQTPQIEETPLSRAQMLQIQARLNDLGYDVGKPDGIAGSRTRKAIKAFQKSKGIPADGYPSIELLDLLK</sequence>
<dbReference type="PANTHER" id="PTHR30163">
    <property type="entry name" value="MEMBRANE-BOUND LYTIC MUREIN TRANSGLYCOSYLASE B"/>
    <property type="match status" value="1"/>
</dbReference>
<evidence type="ECO:0000259" key="3">
    <source>
        <dbReference type="Pfam" id="PF13406"/>
    </source>
</evidence>
<dbReference type="SUPFAM" id="SSF47090">
    <property type="entry name" value="PGBD-like"/>
    <property type="match status" value="1"/>
</dbReference>